<comment type="caution">
    <text evidence="1">The sequence shown here is derived from an EMBL/GenBank/DDBJ whole genome shotgun (WGS) entry which is preliminary data.</text>
</comment>
<proteinExistence type="predicted"/>
<gene>
    <name evidence="1" type="ORF">FB458_4122</name>
</gene>
<name>A0A542E6L8_9MICO</name>
<keyword evidence="1" id="KW-0378">Hydrolase</keyword>
<dbReference type="PANTHER" id="PTHR19288">
    <property type="entry name" value="4-NITROPHENYLPHOSPHATASE-RELATED"/>
    <property type="match status" value="1"/>
</dbReference>
<dbReference type="Pfam" id="PF13344">
    <property type="entry name" value="Hydrolase_6"/>
    <property type="match status" value="1"/>
</dbReference>
<dbReference type="NCBIfam" id="TIGR01460">
    <property type="entry name" value="HAD-SF-IIA"/>
    <property type="match status" value="1"/>
</dbReference>
<dbReference type="Gene3D" id="3.40.50.1000">
    <property type="entry name" value="HAD superfamily/HAD-like"/>
    <property type="match status" value="2"/>
</dbReference>
<dbReference type="AlphaFoldDB" id="A0A542E6L8"/>
<dbReference type="EMBL" id="VFMN01000001">
    <property type="protein sequence ID" value="TQJ10978.1"/>
    <property type="molecule type" value="Genomic_DNA"/>
</dbReference>
<reference evidence="1 2" key="1">
    <citation type="submission" date="2019-06" db="EMBL/GenBank/DDBJ databases">
        <title>Sequencing the genomes of 1000 actinobacteria strains.</title>
        <authorList>
            <person name="Klenk H.-P."/>
        </authorList>
    </citation>
    <scope>NUCLEOTIDE SEQUENCE [LARGE SCALE GENOMIC DNA]</scope>
    <source>
        <strain evidence="1 2">DSM 18607</strain>
    </source>
</reference>
<accession>A0A542E6L8</accession>
<dbReference type="GO" id="GO:0005737">
    <property type="term" value="C:cytoplasm"/>
    <property type="evidence" value="ECO:0007669"/>
    <property type="project" value="TreeGrafter"/>
</dbReference>
<organism evidence="1 2">
    <name type="scientific">Lapillicoccus jejuensis</name>
    <dbReference type="NCBI Taxonomy" id="402171"/>
    <lineage>
        <taxon>Bacteria</taxon>
        <taxon>Bacillati</taxon>
        <taxon>Actinomycetota</taxon>
        <taxon>Actinomycetes</taxon>
        <taxon>Micrococcales</taxon>
        <taxon>Intrasporangiaceae</taxon>
        <taxon>Lapillicoccus</taxon>
    </lineage>
</organism>
<dbReference type="Pfam" id="PF13242">
    <property type="entry name" value="Hydrolase_like"/>
    <property type="match status" value="1"/>
</dbReference>
<dbReference type="Proteomes" id="UP000317893">
    <property type="component" value="Unassembled WGS sequence"/>
</dbReference>
<dbReference type="InterPro" id="IPR006357">
    <property type="entry name" value="HAD-SF_hydro_IIA"/>
</dbReference>
<dbReference type="RefSeq" id="WP_141850124.1">
    <property type="nucleotide sequence ID" value="NZ_BAAAPR010000019.1"/>
</dbReference>
<protein>
    <submittedName>
        <fullName evidence="1">HAD superfamily hydrolase (TIGR01450 family)</fullName>
    </submittedName>
</protein>
<dbReference type="InterPro" id="IPR036412">
    <property type="entry name" value="HAD-like_sf"/>
</dbReference>
<dbReference type="GO" id="GO:0016791">
    <property type="term" value="F:phosphatase activity"/>
    <property type="evidence" value="ECO:0007669"/>
    <property type="project" value="TreeGrafter"/>
</dbReference>
<evidence type="ECO:0000313" key="1">
    <source>
        <dbReference type="EMBL" id="TQJ10978.1"/>
    </source>
</evidence>
<dbReference type="PANTHER" id="PTHR19288:SF95">
    <property type="entry name" value="D-GLYCEROL 3-PHOSPHATE PHOSPHATASE"/>
    <property type="match status" value="1"/>
</dbReference>
<keyword evidence="2" id="KW-1185">Reference proteome</keyword>
<evidence type="ECO:0000313" key="2">
    <source>
        <dbReference type="Proteomes" id="UP000317893"/>
    </source>
</evidence>
<dbReference type="SUPFAM" id="SSF56784">
    <property type="entry name" value="HAD-like"/>
    <property type="match status" value="1"/>
</dbReference>
<dbReference type="InterPro" id="IPR023214">
    <property type="entry name" value="HAD_sf"/>
</dbReference>
<dbReference type="OrthoDB" id="3400930at2"/>
<sequence length="350" mass="36043">MSLRSSYDGLVCDLDGVVYRGPDPVPHAVEVLDGGTAPVVYATNNASRPPAAVVEHLRRLGLTLDDDAVVTSSQAGARRLAGRVPTGARVLAVGGEGVTLALRERGLEPLAPADLRAGADPVVAVLQGYGPEVTAADLAEAAYAVEGGADWVATNTDGTLPTDRGVAPGNGTLVSAVARATGTQPEVVGKPEADLYDVAAERLGSRRLLGVGDRLDTDILGADAAGMDSLWVLTGVHDLASLADVAGSPQPTYVARDLRALDADPVPVRQEDGWTVAGGHRARLADERLEVERTRPVADADPDVAEAEVLAAGLRLLLTARDAGTDADRLRDLAHAVDDAARTARSGAAH</sequence>